<protein>
    <submittedName>
        <fullName evidence="1">Uncharacterized protein</fullName>
    </submittedName>
</protein>
<proteinExistence type="predicted"/>
<evidence type="ECO:0000313" key="1">
    <source>
        <dbReference type="EMBL" id="RUS26689.1"/>
    </source>
</evidence>
<accession>A0A433QAC8</accession>
<dbReference type="Proteomes" id="UP000274822">
    <property type="component" value="Unassembled WGS sequence"/>
</dbReference>
<reference evidence="1 2" key="1">
    <citation type="journal article" date="2018" name="New Phytol.">
        <title>Phylogenomics of Endogonaceae and evolution of mycorrhizas within Mucoromycota.</title>
        <authorList>
            <person name="Chang Y."/>
            <person name="Desiro A."/>
            <person name="Na H."/>
            <person name="Sandor L."/>
            <person name="Lipzen A."/>
            <person name="Clum A."/>
            <person name="Barry K."/>
            <person name="Grigoriev I.V."/>
            <person name="Martin F.M."/>
            <person name="Stajich J.E."/>
            <person name="Smith M.E."/>
            <person name="Bonito G."/>
            <person name="Spatafora J.W."/>
        </authorList>
    </citation>
    <scope>NUCLEOTIDE SEQUENCE [LARGE SCALE GENOMIC DNA]</scope>
    <source>
        <strain evidence="1 2">AD002</strain>
    </source>
</reference>
<keyword evidence="2" id="KW-1185">Reference proteome</keyword>
<sequence length="111" mass="12416">MSVAYQEHAVDGGEIPGDIMIDNLLEVWVGEHLTFIFQELDIIRYLSVWNSARPLKPDVGPARPGQSYSETNVSSYDGLVSLEEVAYSLHGTEEGFGGCGWPASYCRYHRY</sequence>
<organism evidence="1 2">
    <name type="scientific">Jimgerdemannia flammicorona</name>
    <dbReference type="NCBI Taxonomy" id="994334"/>
    <lineage>
        <taxon>Eukaryota</taxon>
        <taxon>Fungi</taxon>
        <taxon>Fungi incertae sedis</taxon>
        <taxon>Mucoromycota</taxon>
        <taxon>Mucoromycotina</taxon>
        <taxon>Endogonomycetes</taxon>
        <taxon>Endogonales</taxon>
        <taxon>Endogonaceae</taxon>
        <taxon>Jimgerdemannia</taxon>
    </lineage>
</organism>
<gene>
    <name evidence="1" type="ORF">BC938DRAFT_484262</name>
</gene>
<comment type="caution">
    <text evidence="1">The sequence shown here is derived from an EMBL/GenBank/DDBJ whole genome shotgun (WGS) entry which is preliminary data.</text>
</comment>
<evidence type="ECO:0000313" key="2">
    <source>
        <dbReference type="Proteomes" id="UP000274822"/>
    </source>
</evidence>
<dbReference type="AlphaFoldDB" id="A0A433QAC8"/>
<name>A0A433QAC8_9FUNG</name>
<dbReference type="EMBL" id="RBNJ01009913">
    <property type="protein sequence ID" value="RUS26689.1"/>
    <property type="molecule type" value="Genomic_DNA"/>
</dbReference>